<feature type="transmembrane region" description="Helical" evidence="1">
    <location>
        <begin position="39"/>
        <end position="58"/>
    </location>
</feature>
<accession>A0A1W1ZM78</accession>
<feature type="transmembrane region" description="Helical" evidence="1">
    <location>
        <begin position="104"/>
        <end position="121"/>
    </location>
</feature>
<keyword evidence="1" id="KW-0472">Membrane</keyword>
<proteinExistence type="predicted"/>
<dbReference type="AlphaFoldDB" id="A0A1W1ZM78"/>
<evidence type="ECO:0000256" key="1">
    <source>
        <dbReference type="SAM" id="Phobius"/>
    </source>
</evidence>
<feature type="transmembrane region" description="Helical" evidence="1">
    <location>
        <begin position="128"/>
        <end position="146"/>
    </location>
</feature>
<keyword evidence="1" id="KW-0812">Transmembrane</keyword>
<gene>
    <name evidence="2" type="ORF">SAMN02745168_1241</name>
</gene>
<dbReference type="EMBL" id="FWXW01000002">
    <property type="protein sequence ID" value="SMC49529.1"/>
    <property type="molecule type" value="Genomic_DNA"/>
</dbReference>
<keyword evidence="1" id="KW-1133">Transmembrane helix</keyword>
<reference evidence="2 3" key="1">
    <citation type="submission" date="2017-04" db="EMBL/GenBank/DDBJ databases">
        <authorList>
            <person name="Afonso C.L."/>
            <person name="Miller P.J."/>
            <person name="Scott M.A."/>
            <person name="Spackman E."/>
            <person name="Goraichik I."/>
            <person name="Dimitrov K.M."/>
            <person name="Suarez D.L."/>
            <person name="Swayne D.E."/>
        </authorList>
    </citation>
    <scope>NUCLEOTIDE SEQUENCE [LARGE SCALE GENOMIC DNA]</scope>
    <source>
        <strain evidence="2 3">DSM 12816</strain>
    </source>
</reference>
<dbReference type="RefSeq" id="WP_084233858.1">
    <property type="nucleotide sequence ID" value="NZ_FWXW01000002.1"/>
</dbReference>
<name>A0A1W1ZM78_9FIRM</name>
<evidence type="ECO:0000313" key="3">
    <source>
        <dbReference type="Proteomes" id="UP000192790"/>
    </source>
</evidence>
<sequence length="196" mass="20861">MPKINNSPIAYILWSTLAGAISFFIGGVIVFIISLRMDIVILDTIIAGAIGGLLLGVFLRMQQKIGTMTIAGVVAVPVGFWVSFFSGYVFSEIPFIADTRVPDVLAFILMGALVGGLFGAITYGRKSVWLFAAVGGILSIPLGFFVDALNSGRLDNFLNVLGVPHLGSLPFIVFFGIGIGLSIGLYEMLKQIRAKG</sequence>
<feature type="transmembrane region" description="Helical" evidence="1">
    <location>
        <begin position="166"/>
        <end position="186"/>
    </location>
</feature>
<dbReference type="OrthoDB" id="3035641at2"/>
<dbReference type="Proteomes" id="UP000192790">
    <property type="component" value="Unassembled WGS sequence"/>
</dbReference>
<keyword evidence="3" id="KW-1185">Reference proteome</keyword>
<feature type="transmembrane region" description="Helical" evidence="1">
    <location>
        <begin position="65"/>
        <end position="84"/>
    </location>
</feature>
<organism evidence="2 3">
    <name type="scientific">Papillibacter cinnamivorans DSM 12816</name>
    <dbReference type="NCBI Taxonomy" id="1122930"/>
    <lineage>
        <taxon>Bacteria</taxon>
        <taxon>Bacillati</taxon>
        <taxon>Bacillota</taxon>
        <taxon>Clostridia</taxon>
        <taxon>Eubacteriales</taxon>
        <taxon>Oscillospiraceae</taxon>
        <taxon>Papillibacter</taxon>
    </lineage>
</organism>
<protein>
    <submittedName>
        <fullName evidence="2">Uncharacterized protein</fullName>
    </submittedName>
</protein>
<evidence type="ECO:0000313" key="2">
    <source>
        <dbReference type="EMBL" id="SMC49529.1"/>
    </source>
</evidence>
<feature type="transmembrane region" description="Helical" evidence="1">
    <location>
        <begin position="12"/>
        <end position="33"/>
    </location>
</feature>